<proteinExistence type="predicted"/>
<keyword evidence="3" id="KW-0675">Receptor</keyword>
<dbReference type="Pfam" id="PF10505">
    <property type="entry name" value="NARG2_C"/>
    <property type="match status" value="1"/>
</dbReference>
<feature type="region of interest" description="Disordered" evidence="1">
    <location>
        <begin position="729"/>
        <end position="873"/>
    </location>
</feature>
<dbReference type="Proteomes" id="UP000762676">
    <property type="component" value="Unassembled WGS sequence"/>
</dbReference>
<feature type="region of interest" description="Disordered" evidence="1">
    <location>
        <begin position="1"/>
        <end position="30"/>
    </location>
</feature>
<reference evidence="3 4" key="1">
    <citation type="journal article" date="2021" name="Elife">
        <title>Chloroplast acquisition without the gene transfer in kleptoplastic sea slugs, Plakobranchus ocellatus.</title>
        <authorList>
            <person name="Maeda T."/>
            <person name="Takahashi S."/>
            <person name="Yoshida T."/>
            <person name="Shimamura S."/>
            <person name="Takaki Y."/>
            <person name="Nagai Y."/>
            <person name="Toyoda A."/>
            <person name="Suzuki Y."/>
            <person name="Arimoto A."/>
            <person name="Ishii H."/>
            <person name="Satoh N."/>
            <person name="Nishiyama T."/>
            <person name="Hasebe M."/>
            <person name="Maruyama T."/>
            <person name="Minagawa J."/>
            <person name="Obokata J."/>
            <person name="Shigenobu S."/>
        </authorList>
    </citation>
    <scope>NUCLEOTIDE SEQUENCE [LARGE SCALE GENOMIC DNA]</scope>
</reference>
<feature type="domain" description="Little elongation complex subunit 2 C-terminal" evidence="2">
    <location>
        <begin position="931"/>
        <end position="1118"/>
    </location>
</feature>
<gene>
    <name evidence="3" type="ORF">ElyMa_001342100</name>
</gene>
<dbReference type="InterPro" id="IPR019535">
    <property type="entry name" value="ICE2_C"/>
</dbReference>
<evidence type="ECO:0000313" key="3">
    <source>
        <dbReference type="EMBL" id="GFS11225.1"/>
    </source>
</evidence>
<organism evidence="3 4">
    <name type="scientific">Elysia marginata</name>
    <dbReference type="NCBI Taxonomy" id="1093978"/>
    <lineage>
        <taxon>Eukaryota</taxon>
        <taxon>Metazoa</taxon>
        <taxon>Spiralia</taxon>
        <taxon>Lophotrochozoa</taxon>
        <taxon>Mollusca</taxon>
        <taxon>Gastropoda</taxon>
        <taxon>Heterobranchia</taxon>
        <taxon>Euthyneura</taxon>
        <taxon>Panpulmonata</taxon>
        <taxon>Sacoglossa</taxon>
        <taxon>Placobranchoidea</taxon>
        <taxon>Plakobranchidae</taxon>
        <taxon>Elysia</taxon>
    </lineage>
</organism>
<dbReference type="GO" id="GO:0042795">
    <property type="term" value="P:snRNA transcription by RNA polymerase II"/>
    <property type="evidence" value="ECO:0007669"/>
    <property type="project" value="TreeGrafter"/>
</dbReference>
<feature type="compositionally biased region" description="Polar residues" evidence="1">
    <location>
        <begin position="834"/>
        <end position="849"/>
    </location>
</feature>
<dbReference type="PANTHER" id="PTHR14633">
    <property type="entry name" value="LITTLE ELONGATION COMPLEX SUBUNIT 2"/>
    <property type="match status" value="1"/>
</dbReference>
<evidence type="ECO:0000313" key="4">
    <source>
        <dbReference type="Proteomes" id="UP000762676"/>
    </source>
</evidence>
<dbReference type="GO" id="GO:0045945">
    <property type="term" value="P:positive regulation of transcription by RNA polymerase III"/>
    <property type="evidence" value="ECO:0007669"/>
    <property type="project" value="TreeGrafter"/>
</dbReference>
<feature type="compositionally biased region" description="Polar residues" evidence="1">
    <location>
        <begin position="803"/>
        <end position="820"/>
    </location>
</feature>
<feature type="compositionally biased region" description="Polar residues" evidence="1">
    <location>
        <begin position="1"/>
        <end position="10"/>
    </location>
</feature>
<feature type="compositionally biased region" description="Basic residues" evidence="1">
    <location>
        <begin position="1142"/>
        <end position="1152"/>
    </location>
</feature>
<comment type="caution">
    <text evidence="3">The sequence shown here is derived from an EMBL/GenBank/DDBJ whole genome shotgun (WGS) entry which is preliminary data.</text>
</comment>
<dbReference type="EMBL" id="BMAT01002665">
    <property type="protein sequence ID" value="GFS11225.1"/>
    <property type="molecule type" value="Genomic_DNA"/>
</dbReference>
<accession>A0AAV4INF7</accession>
<keyword evidence="4" id="KW-1185">Reference proteome</keyword>
<feature type="region of interest" description="Disordered" evidence="1">
    <location>
        <begin position="211"/>
        <end position="234"/>
    </location>
</feature>
<dbReference type="GO" id="GO:0008023">
    <property type="term" value="C:transcription elongation factor complex"/>
    <property type="evidence" value="ECO:0007669"/>
    <property type="project" value="InterPro"/>
</dbReference>
<sequence length="1161" mass="130115">MSQESGSKTEVSSDHILQHPVPDFLQKGRNNPINGTTCFFTESTFRKVVGPEISFRDKFMMQVARAKETRQKTEEKKKRRKDLDLPEENRSDSKVSKSSCVDVVSEGQETFTEAANNVDSTDDDDSLTDLVIADDEAPVKENTSETVQDTEVITSRENYETERNETVPIVDTANLHQNQFVTEPLKHDDEAIPLYATGIISQRNNALALEEKRNEESPVTPFASNKSGNTHESEPCIIQESRPVTKEDVRLVIPSATSGCDSRASINTTEPVQSTESFLPLIPALMSEPTGAYKSQNAADLNKPGATSLFYTSDQTPASPSPQDSKPGAQNSSLDTGPSVPSTAELEHHEEESDVPIFSLAATSDAAGRGAGVKRSQRNKGIWSSGQEEDLQNPPQQRLKSKDNTAKDALKFIQSSLTRNQMATYLQLFEKYARPYLHGGQHPMFTETQKREMSDFETLKERVLNEQREFQSYLQQNAIRNPHFYTFIPGYAKHYAYSKLQSYRPSKRLLTKFCNKFASEISLQVRSESERADFIFKRQLLEMGSPPRVALPDVLLERNPVQIPHNMSKIEQYFPSSGANQDIDILHHESVSEDVNAEALAVKFGCEAVLSSSVIKCLLDNRAPDFKRAWNIPVTVKEHQTKDGVQKTVYLDKPVFEDDLLVRDYNALFHKYALRTMVSQPKHGPTYRSVRPQRQPGNKGQVKPGVNTVDDPFDIFATDLEALETFGKTSVAPANPTDVTSAETNCRSNSIAEAHSEKECTEGNDRISQTSLEMQTQEVDSPGSNNTNLDKKQVSLGKRCLKSPTQKESNNVNWQETLSSPPKKLRDEAALPDTSVTDKSQSSCLNTEESPSKSTRSKTRLLSLSPLASSTRKNAQTERRCFTGCVDAHVGSSNPLDLILGPNVTTMDKKTNVSGSQENPSLYTPHSETLSSLVYSQWELGHTNILVRTRSQGTFKTKNVYLTAKLEYQSTHGLEQVTAEEMVRDWAACYIRPNSKLVRARINAFTSNIIMFEELECHQILRPSSSFRPEERFAFIRNLLTHLLSLDKGKYLVSHEPGKSFCGIRTLQQGARFNKMEKPVRIPSETKLSQGPVPWIPIDPTILLPYHTLHQRIPATFLPKDVKIVPGSKKPPQAKVVASLANKKKKKKKNKFQKKDEREFF</sequence>
<feature type="compositionally biased region" description="Basic and acidic residues" evidence="1">
    <location>
        <begin position="66"/>
        <end position="95"/>
    </location>
</feature>
<feature type="region of interest" description="Disordered" evidence="1">
    <location>
        <begin position="680"/>
        <end position="708"/>
    </location>
</feature>
<dbReference type="PANTHER" id="PTHR14633:SF3">
    <property type="entry name" value="LITTLE ELONGATION COMPLEX SUBUNIT 2"/>
    <property type="match status" value="1"/>
</dbReference>
<dbReference type="GO" id="GO:0042796">
    <property type="term" value="P:snRNA transcription by RNA polymerase III"/>
    <property type="evidence" value="ECO:0007669"/>
    <property type="project" value="TreeGrafter"/>
</dbReference>
<feature type="region of interest" description="Disordered" evidence="1">
    <location>
        <begin position="66"/>
        <end position="102"/>
    </location>
</feature>
<dbReference type="AlphaFoldDB" id="A0AAV4INF7"/>
<feature type="region of interest" description="Disordered" evidence="1">
    <location>
        <begin position="295"/>
        <end position="405"/>
    </location>
</feature>
<feature type="compositionally biased region" description="Polar residues" evidence="1">
    <location>
        <begin position="309"/>
        <end position="342"/>
    </location>
</feature>
<feature type="region of interest" description="Disordered" evidence="1">
    <location>
        <begin position="1124"/>
        <end position="1161"/>
    </location>
</feature>
<protein>
    <submittedName>
        <fullName evidence="3">NMDA receptor regulated 2</fullName>
    </submittedName>
</protein>
<evidence type="ECO:0000259" key="2">
    <source>
        <dbReference type="Pfam" id="PF10505"/>
    </source>
</evidence>
<name>A0AAV4INF7_9GAST</name>
<feature type="compositionally biased region" description="Basic and acidic residues" evidence="1">
    <location>
        <begin position="754"/>
        <end position="765"/>
    </location>
</feature>
<feature type="compositionally biased region" description="Polar residues" evidence="1">
    <location>
        <begin position="766"/>
        <end position="788"/>
    </location>
</feature>
<evidence type="ECO:0000256" key="1">
    <source>
        <dbReference type="SAM" id="MobiDB-lite"/>
    </source>
</evidence>
<feature type="compositionally biased region" description="Polar residues" evidence="1">
    <location>
        <begin position="737"/>
        <end position="751"/>
    </location>
</feature>